<dbReference type="PANTHER" id="PTHR43163:SF6">
    <property type="entry name" value="DIPEPTIDE TRANSPORT SYSTEM PERMEASE PROTEIN DPPB-RELATED"/>
    <property type="match status" value="1"/>
</dbReference>
<feature type="transmembrane region" description="Helical" evidence="7">
    <location>
        <begin position="238"/>
        <end position="264"/>
    </location>
</feature>
<dbReference type="EMBL" id="JAHYBX010000001">
    <property type="protein sequence ID" value="MCA1855228.1"/>
    <property type="molecule type" value="Genomic_DNA"/>
</dbReference>
<accession>A0ABS7Y6B8</accession>
<evidence type="ECO:0000259" key="8">
    <source>
        <dbReference type="PROSITE" id="PS50928"/>
    </source>
</evidence>
<dbReference type="PANTHER" id="PTHR43163">
    <property type="entry name" value="DIPEPTIDE TRANSPORT SYSTEM PERMEASE PROTEIN DPPB-RELATED"/>
    <property type="match status" value="1"/>
</dbReference>
<dbReference type="Pfam" id="PF00528">
    <property type="entry name" value="BPD_transp_1"/>
    <property type="match status" value="1"/>
</dbReference>
<evidence type="ECO:0000256" key="7">
    <source>
        <dbReference type="RuleBase" id="RU363032"/>
    </source>
</evidence>
<evidence type="ECO:0000256" key="3">
    <source>
        <dbReference type="ARBA" id="ARBA00022475"/>
    </source>
</evidence>
<keyword evidence="10" id="KW-1185">Reference proteome</keyword>
<feature type="transmembrane region" description="Helical" evidence="7">
    <location>
        <begin position="101"/>
        <end position="122"/>
    </location>
</feature>
<comment type="caution">
    <text evidence="9">The sequence shown here is derived from an EMBL/GenBank/DDBJ whole genome shotgun (WGS) entry which is preliminary data.</text>
</comment>
<reference evidence="9 10" key="1">
    <citation type="submission" date="2021-07" db="EMBL/GenBank/DDBJ databases">
        <title>Characterization of Violacein-producing bacteria and related species.</title>
        <authorList>
            <person name="Wilson H.S."/>
            <person name="De Leon M.E."/>
        </authorList>
    </citation>
    <scope>NUCLEOTIDE SEQUENCE [LARGE SCALE GENOMIC DNA]</scope>
    <source>
        <strain evidence="9 10">HSC-2F05</strain>
    </source>
</reference>
<evidence type="ECO:0000313" key="9">
    <source>
        <dbReference type="EMBL" id="MCA1855228.1"/>
    </source>
</evidence>
<evidence type="ECO:0000256" key="4">
    <source>
        <dbReference type="ARBA" id="ARBA00022692"/>
    </source>
</evidence>
<keyword evidence="5 7" id="KW-1133">Transmembrane helix</keyword>
<gene>
    <name evidence="9" type="ORF">LE190_04725</name>
</gene>
<evidence type="ECO:0000313" key="10">
    <source>
        <dbReference type="Proteomes" id="UP001198602"/>
    </source>
</evidence>
<dbReference type="Proteomes" id="UP001198602">
    <property type="component" value="Unassembled WGS sequence"/>
</dbReference>
<comment type="similarity">
    <text evidence="7">Belongs to the binding-protein-dependent transport system permease family.</text>
</comment>
<feature type="domain" description="ABC transmembrane type-1" evidence="8">
    <location>
        <begin position="97"/>
        <end position="303"/>
    </location>
</feature>
<organism evidence="9 10">
    <name type="scientific">Massilia hydrophila</name>
    <dbReference type="NCBI Taxonomy" id="3044279"/>
    <lineage>
        <taxon>Bacteria</taxon>
        <taxon>Pseudomonadati</taxon>
        <taxon>Pseudomonadota</taxon>
        <taxon>Betaproteobacteria</taxon>
        <taxon>Burkholderiales</taxon>
        <taxon>Oxalobacteraceae</taxon>
        <taxon>Telluria group</taxon>
        <taxon>Massilia</taxon>
    </lineage>
</organism>
<comment type="subcellular location">
    <subcellularLocation>
        <location evidence="1 7">Cell membrane</location>
        <topology evidence="1 7">Multi-pass membrane protein</topology>
    </subcellularLocation>
</comment>
<keyword evidence="2 7" id="KW-0813">Transport</keyword>
<name>A0ABS7Y6B8_9BURK</name>
<feature type="transmembrane region" description="Helical" evidence="7">
    <location>
        <begin position="9"/>
        <end position="30"/>
    </location>
</feature>
<evidence type="ECO:0000256" key="1">
    <source>
        <dbReference type="ARBA" id="ARBA00004651"/>
    </source>
</evidence>
<evidence type="ECO:0000256" key="2">
    <source>
        <dbReference type="ARBA" id="ARBA00022448"/>
    </source>
</evidence>
<feature type="transmembrane region" description="Helical" evidence="7">
    <location>
        <begin position="134"/>
        <end position="157"/>
    </location>
</feature>
<dbReference type="InterPro" id="IPR035906">
    <property type="entry name" value="MetI-like_sf"/>
</dbReference>
<sequence>MLRYLFKRLLVNIPTLLAILVTVFVLINMAPGDPVDAFVPPSTALTAEQKETLRRELGLDKTPPERFLRWVGQVARGDLGYRYKDGAPVLDEIASRIAPTLMLAFAGLSGGSLLGIALGIAAARRYNSKTDHALSIFAYLALSSPVFLLGILGMYLFSLKLGWFPTGGYSDPGSGGPLRTLYYLALPATVLSVQFVAILMRYTRAGLLEVLTQDYVRTARAKGLSARAVTLRHAFPNALIPIVTVIGANLSALIGGAVFIETVFSWPGLGMLFLDGIESRDYPLIMGIALFMAIAILLLNMLTDVIYAWIDPRISLK</sequence>
<keyword evidence="3" id="KW-1003">Cell membrane</keyword>
<evidence type="ECO:0000256" key="6">
    <source>
        <dbReference type="ARBA" id="ARBA00023136"/>
    </source>
</evidence>
<feature type="transmembrane region" description="Helical" evidence="7">
    <location>
        <begin position="181"/>
        <end position="200"/>
    </location>
</feature>
<keyword evidence="4 7" id="KW-0812">Transmembrane</keyword>
<dbReference type="PROSITE" id="PS50928">
    <property type="entry name" value="ABC_TM1"/>
    <property type="match status" value="1"/>
</dbReference>
<feature type="transmembrane region" description="Helical" evidence="7">
    <location>
        <begin position="284"/>
        <end position="310"/>
    </location>
</feature>
<keyword evidence="6 7" id="KW-0472">Membrane</keyword>
<dbReference type="SUPFAM" id="SSF161098">
    <property type="entry name" value="MetI-like"/>
    <property type="match status" value="1"/>
</dbReference>
<evidence type="ECO:0000256" key="5">
    <source>
        <dbReference type="ARBA" id="ARBA00022989"/>
    </source>
</evidence>
<dbReference type="CDD" id="cd06261">
    <property type="entry name" value="TM_PBP2"/>
    <property type="match status" value="1"/>
</dbReference>
<dbReference type="Pfam" id="PF19300">
    <property type="entry name" value="BPD_transp_1_N"/>
    <property type="match status" value="1"/>
</dbReference>
<dbReference type="InterPro" id="IPR000515">
    <property type="entry name" value="MetI-like"/>
</dbReference>
<dbReference type="RefSeq" id="WP_225237599.1">
    <property type="nucleotide sequence ID" value="NZ_JAHYBX010000001.1"/>
</dbReference>
<proteinExistence type="inferred from homology"/>
<dbReference type="Gene3D" id="1.10.3720.10">
    <property type="entry name" value="MetI-like"/>
    <property type="match status" value="1"/>
</dbReference>
<protein>
    <submittedName>
        <fullName evidence="9">ABC transporter permease</fullName>
    </submittedName>
</protein>
<dbReference type="InterPro" id="IPR045621">
    <property type="entry name" value="BPD_transp_1_N"/>
</dbReference>